<keyword evidence="4" id="KW-0808">Transferase</keyword>
<dbReference type="Gene3D" id="3.30.565.10">
    <property type="entry name" value="Histidine kinase-like ATPase, C-terminal domain"/>
    <property type="match status" value="1"/>
</dbReference>
<dbReference type="EC" id="2.7.13.3" evidence="2"/>
<comment type="caution">
    <text evidence="7">The sequence shown here is derived from an EMBL/GenBank/DDBJ whole genome shotgun (WGS) entry which is preliminary data.</text>
</comment>
<dbReference type="Pfam" id="PF02518">
    <property type="entry name" value="HATPase_c"/>
    <property type="match status" value="1"/>
</dbReference>
<dbReference type="InterPro" id="IPR003594">
    <property type="entry name" value="HATPase_dom"/>
</dbReference>
<feature type="domain" description="Histidine kinase/HSP90-like ATPase" evidence="6">
    <location>
        <begin position="29"/>
        <end position="87"/>
    </location>
</feature>
<dbReference type="GO" id="GO:0000160">
    <property type="term" value="P:phosphorelay signal transduction system"/>
    <property type="evidence" value="ECO:0007669"/>
    <property type="project" value="TreeGrafter"/>
</dbReference>
<evidence type="ECO:0000259" key="6">
    <source>
        <dbReference type="Pfam" id="PF02518"/>
    </source>
</evidence>
<evidence type="ECO:0000256" key="5">
    <source>
        <dbReference type="ARBA" id="ARBA00022777"/>
    </source>
</evidence>
<keyword evidence="3" id="KW-0597">Phosphoprotein</keyword>
<dbReference type="SUPFAM" id="SSF55874">
    <property type="entry name" value="ATPase domain of HSP90 chaperone/DNA topoisomerase II/histidine kinase"/>
    <property type="match status" value="1"/>
</dbReference>
<keyword evidence="7" id="KW-0547">Nucleotide-binding</keyword>
<dbReference type="InterPro" id="IPR036890">
    <property type="entry name" value="HATPase_C_sf"/>
</dbReference>
<dbReference type="PANTHER" id="PTHR45436:SF1">
    <property type="entry name" value="SENSOR PROTEIN QSEC"/>
    <property type="match status" value="1"/>
</dbReference>
<dbReference type="GO" id="GO:0005886">
    <property type="term" value="C:plasma membrane"/>
    <property type="evidence" value="ECO:0007669"/>
    <property type="project" value="TreeGrafter"/>
</dbReference>
<protein>
    <recommendedName>
        <fullName evidence="2">histidine kinase</fullName>
        <ecNumber evidence="2">2.7.13.3</ecNumber>
    </recommendedName>
</protein>
<sequence>LRRWHLMRPEASYRYQCLGLGSAPRLTPPTDLSQALLNLLNNAADACPDDLDIRLDWDSSSICLSIRDHGVGVPLAIAEQIGKPFFTT</sequence>
<feature type="non-terminal residue" evidence="7">
    <location>
        <position position="88"/>
    </location>
</feature>
<evidence type="ECO:0000256" key="2">
    <source>
        <dbReference type="ARBA" id="ARBA00012438"/>
    </source>
</evidence>
<reference evidence="7 8" key="1">
    <citation type="submission" date="2018-07" db="EMBL/GenBank/DDBJ databases">
        <title>Mechanisms of high-level aminoglycoside resistance among Gram-negative pathogens in Brazil.</title>
        <authorList>
            <person name="Ballaben A.S."/>
            <person name="Darini A.L.C."/>
            <person name="Doi Y."/>
        </authorList>
    </citation>
    <scope>NUCLEOTIDE SEQUENCE [LARGE SCALE GENOMIC DNA]</scope>
    <source>
        <strain evidence="7 8">B2-305</strain>
    </source>
</reference>
<feature type="non-terminal residue" evidence="7">
    <location>
        <position position="1"/>
    </location>
</feature>
<evidence type="ECO:0000256" key="3">
    <source>
        <dbReference type="ARBA" id="ARBA00022553"/>
    </source>
</evidence>
<dbReference type="PANTHER" id="PTHR45436">
    <property type="entry name" value="SENSOR HISTIDINE KINASE YKOH"/>
    <property type="match status" value="1"/>
</dbReference>
<evidence type="ECO:0000313" key="7">
    <source>
        <dbReference type="EMBL" id="RCI65782.1"/>
    </source>
</evidence>
<organism evidence="7 8">
    <name type="scientific">Pseudomonas aeruginosa</name>
    <dbReference type="NCBI Taxonomy" id="287"/>
    <lineage>
        <taxon>Bacteria</taxon>
        <taxon>Pseudomonadati</taxon>
        <taxon>Pseudomonadota</taxon>
        <taxon>Gammaproteobacteria</taxon>
        <taxon>Pseudomonadales</taxon>
        <taxon>Pseudomonadaceae</taxon>
        <taxon>Pseudomonas</taxon>
    </lineage>
</organism>
<evidence type="ECO:0000256" key="4">
    <source>
        <dbReference type="ARBA" id="ARBA00022679"/>
    </source>
</evidence>
<keyword evidence="5" id="KW-0418">Kinase</keyword>
<dbReference type="GO" id="GO:0004673">
    <property type="term" value="F:protein histidine kinase activity"/>
    <property type="evidence" value="ECO:0007669"/>
    <property type="project" value="UniProtKB-EC"/>
</dbReference>
<dbReference type="GO" id="GO:0005524">
    <property type="term" value="F:ATP binding"/>
    <property type="evidence" value="ECO:0007669"/>
    <property type="project" value="UniProtKB-KW"/>
</dbReference>
<dbReference type="Proteomes" id="UP000253594">
    <property type="component" value="Unassembled WGS sequence"/>
</dbReference>
<accession>A0A367LU53</accession>
<evidence type="ECO:0000313" key="8">
    <source>
        <dbReference type="Proteomes" id="UP000253594"/>
    </source>
</evidence>
<dbReference type="AlphaFoldDB" id="A0A367LU53"/>
<gene>
    <name evidence="7" type="ORF">DT376_44170</name>
</gene>
<evidence type="ECO:0000256" key="1">
    <source>
        <dbReference type="ARBA" id="ARBA00000085"/>
    </source>
</evidence>
<dbReference type="InterPro" id="IPR050428">
    <property type="entry name" value="TCS_sensor_his_kinase"/>
</dbReference>
<dbReference type="EMBL" id="QORE01003925">
    <property type="protein sequence ID" value="RCI65782.1"/>
    <property type="molecule type" value="Genomic_DNA"/>
</dbReference>
<keyword evidence="7" id="KW-0067">ATP-binding</keyword>
<comment type="catalytic activity">
    <reaction evidence="1">
        <text>ATP + protein L-histidine = ADP + protein N-phospho-L-histidine.</text>
        <dbReference type="EC" id="2.7.13.3"/>
    </reaction>
</comment>
<proteinExistence type="predicted"/>
<name>A0A367LU53_PSEAI</name>